<dbReference type="Proteomes" id="UP000521943">
    <property type="component" value="Unassembled WGS sequence"/>
</dbReference>
<dbReference type="EMBL" id="JACGCI010000004">
    <property type="protein sequence ID" value="KAF6764334.1"/>
    <property type="molecule type" value="Genomic_DNA"/>
</dbReference>
<name>A0A8H6IG37_9AGAR</name>
<evidence type="ECO:0008006" key="4">
    <source>
        <dbReference type="Google" id="ProtNLM"/>
    </source>
</evidence>
<feature type="signal peptide" evidence="1">
    <location>
        <begin position="1"/>
        <end position="18"/>
    </location>
</feature>
<keyword evidence="3" id="KW-1185">Reference proteome</keyword>
<evidence type="ECO:0000313" key="2">
    <source>
        <dbReference type="EMBL" id="KAF6764334.1"/>
    </source>
</evidence>
<accession>A0A8H6IG37</accession>
<sequence>MAMRWVVLPFFLLLPLRSLLHQLCDTASHHTPLLESTGTAQASQTNCIIRYTPAFTTYYLLHCLLIIPFADSSPTPFLHMLFSWWL</sequence>
<gene>
    <name evidence="2" type="ORF">DFP72DRAFT_420594</name>
</gene>
<protein>
    <recommendedName>
        <fullName evidence="4">Secreted protein</fullName>
    </recommendedName>
</protein>
<reference evidence="2 3" key="1">
    <citation type="submission" date="2020-07" db="EMBL/GenBank/DDBJ databases">
        <title>Comparative genomics of pyrophilous fungi reveals a link between fire events and developmental genes.</title>
        <authorList>
            <consortium name="DOE Joint Genome Institute"/>
            <person name="Steindorff A.S."/>
            <person name="Carver A."/>
            <person name="Calhoun S."/>
            <person name="Stillman K."/>
            <person name="Liu H."/>
            <person name="Lipzen A."/>
            <person name="Pangilinan J."/>
            <person name="Labutti K."/>
            <person name="Bruns T.D."/>
            <person name="Grigoriev I.V."/>
        </authorList>
    </citation>
    <scope>NUCLEOTIDE SEQUENCE [LARGE SCALE GENOMIC DNA]</scope>
    <source>
        <strain evidence="2 3">CBS 144469</strain>
    </source>
</reference>
<keyword evidence="1" id="KW-0732">Signal</keyword>
<dbReference type="AlphaFoldDB" id="A0A8H6IG37"/>
<feature type="chain" id="PRO_5034695110" description="Secreted protein" evidence="1">
    <location>
        <begin position="19"/>
        <end position="86"/>
    </location>
</feature>
<organism evidence="2 3">
    <name type="scientific">Ephemerocybe angulata</name>
    <dbReference type="NCBI Taxonomy" id="980116"/>
    <lineage>
        <taxon>Eukaryota</taxon>
        <taxon>Fungi</taxon>
        <taxon>Dikarya</taxon>
        <taxon>Basidiomycota</taxon>
        <taxon>Agaricomycotina</taxon>
        <taxon>Agaricomycetes</taxon>
        <taxon>Agaricomycetidae</taxon>
        <taxon>Agaricales</taxon>
        <taxon>Agaricineae</taxon>
        <taxon>Psathyrellaceae</taxon>
        <taxon>Ephemerocybe</taxon>
    </lineage>
</organism>
<comment type="caution">
    <text evidence="2">The sequence shown here is derived from an EMBL/GenBank/DDBJ whole genome shotgun (WGS) entry which is preliminary data.</text>
</comment>
<evidence type="ECO:0000256" key="1">
    <source>
        <dbReference type="SAM" id="SignalP"/>
    </source>
</evidence>
<evidence type="ECO:0000313" key="3">
    <source>
        <dbReference type="Proteomes" id="UP000521943"/>
    </source>
</evidence>
<proteinExistence type="predicted"/>